<reference evidence="2 3" key="1">
    <citation type="submission" date="2023-06" db="EMBL/GenBank/DDBJ databases">
        <authorList>
            <person name="Oyuntsetseg B."/>
            <person name="Kim S.B."/>
        </authorList>
    </citation>
    <scope>NUCLEOTIDE SEQUENCE [LARGE SCALE GENOMIC DNA]</scope>
    <source>
        <strain evidence="2 3">4-36</strain>
    </source>
</reference>
<dbReference type="AlphaFoldDB" id="A0A9Y2JT62"/>
<feature type="compositionally biased region" description="Pro residues" evidence="1">
    <location>
        <begin position="88"/>
        <end position="97"/>
    </location>
</feature>
<dbReference type="Proteomes" id="UP001239397">
    <property type="component" value="Chromosome"/>
</dbReference>
<evidence type="ECO:0000313" key="3">
    <source>
        <dbReference type="Proteomes" id="UP001239397"/>
    </source>
</evidence>
<keyword evidence="3" id="KW-1185">Reference proteome</keyword>
<organism evidence="2 3">
    <name type="scientific">Amycolatopsis mongoliensis</name>
    <dbReference type="NCBI Taxonomy" id="715475"/>
    <lineage>
        <taxon>Bacteria</taxon>
        <taxon>Bacillati</taxon>
        <taxon>Actinomycetota</taxon>
        <taxon>Actinomycetes</taxon>
        <taxon>Pseudonocardiales</taxon>
        <taxon>Pseudonocardiaceae</taxon>
        <taxon>Amycolatopsis</taxon>
    </lineage>
</organism>
<proteinExistence type="predicted"/>
<accession>A0A9Y2JT62</accession>
<feature type="region of interest" description="Disordered" evidence="1">
    <location>
        <begin position="78"/>
        <end position="97"/>
    </location>
</feature>
<protein>
    <submittedName>
        <fullName evidence="2">Uncharacterized protein</fullName>
    </submittedName>
</protein>
<sequence length="97" mass="11065">MTVIPELAMRQIERWCAQRVPEDLKDRLRVECRTLGRTVAIVEWRAGDPEWTEREIARLHLDEFGIWSMLRSDGDGGWLADPDGPVASTPPPLLAEI</sequence>
<dbReference type="InterPro" id="IPR021388">
    <property type="entry name" value="DUF3024"/>
</dbReference>
<evidence type="ECO:0000256" key="1">
    <source>
        <dbReference type="SAM" id="MobiDB-lite"/>
    </source>
</evidence>
<dbReference type="RefSeq" id="WP_286000588.1">
    <property type="nucleotide sequence ID" value="NZ_CP127295.1"/>
</dbReference>
<dbReference type="KEGG" id="amog:QRX60_10565"/>
<evidence type="ECO:0000313" key="2">
    <source>
        <dbReference type="EMBL" id="WIY04256.1"/>
    </source>
</evidence>
<gene>
    <name evidence="2" type="ORF">QRX60_10565</name>
</gene>
<dbReference type="EMBL" id="CP127295">
    <property type="protein sequence ID" value="WIY04256.1"/>
    <property type="molecule type" value="Genomic_DNA"/>
</dbReference>
<name>A0A9Y2JT62_9PSEU</name>
<dbReference type="Pfam" id="PF11225">
    <property type="entry name" value="DUF3024"/>
    <property type="match status" value="1"/>
</dbReference>